<dbReference type="Pfam" id="PF02566">
    <property type="entry name" value="OsmC"/>
    <property type="match status" value="1"/>
</dbReference>
<reference evidence="1 2" key="1">
    <citation type="submission" date="2011-03" db="EMBL/GenBank/DDBJ databases">
        <title>The complete genome of Archaeoglobus veneficus SNP6.</title>
        <authorList>
            <consortium name="US DOE Joint Genome Institute (JGI-PGF)"/>
            <person name="Lucas S."/>
            <person name="Copeland A."/>
            <person name="Lapidus A."/>
            <person name="Bruce D."/>
            <person name="Goodwin L."/>
            <person name="Pitluck S."/>
            <person name="Kyrpides N."/>
            <person name="Mavromatis K."/>
            <person name="Pagani I."/>
            <person name="Ivanova N."/>
            <person name="Mikhailova N."/>
            <person name="Lu M."/>
            <person name="Detter J.C."/>
            <person name="Tapia R."/>
            <person name="Han C."/>
            <person name="Land M."/>
            <person name="Hauser L."/>
            <person name="Markowitz V."/>
            <person name="Cheng J.-F."/>
            <person name="Hugenholtz P."/>
            <person name="Woyke T."/>
            <person name="Wu D."/>
            <person name="Spring S."/>
            <person name="Brambilla E."/>
            <person name="Klenk H.-P."/>
            <person name="Eisen J.A."/>
        </authorList>
    </citation>
    <scope>NUCLEOTIDE SEQUENCE [LARGE SCALE GENOMIC DNA]</scope>
    <source>
        <strain>SNP6</strain>
    </source>
</reference>
<dbReference type="KEGG" id="ave:Arcve_1726"/>
<gene>
    <name evidence="1" type="ordered locus">Arcve_1726</name>
</gene>
<dbReference type="AlphaFoldDB" id="F2KQJ2"/>
<evidence type="ECO:0000313" key="2">
    <source>
        <dbReference type="Proteomes" id="UP000008136"/>
    </source>
</evidence>
<dbReference type="PANTHER" id="PTHR34352:SF1">
    <property type="entry name" value="PROTEIN YHFA"/>
    <property type="match status" value="1"/>
</dbReference>
<dbReference type="HOGENOM" id="CLU_1870614_0_0_2"/>
<organism evidence="1 2">
    <name type="scientific">Archaeoglobus veneficus (strain DSM 11195 / SNP6)</name>
    <dbReference type="NCBI Taxonomy" id="693661"/>
    <lineage>
        <taxon>Archaea</taxon>
        <taxon>Methanobacteriati</taxon>
        <taxon>Methanobacteriota</taxon>
        <taxon>Archaeoglobi</taxon>
        <taxon>Archaeoglobales</taxon>
        <taxon>Archaeoglobaceae</taxon>
        <taxon>Archaeoglobus</taxon>
    </lineage>
</organism>
<protein>
    <submittedName>
        <fullName evidence="1">OsmC family protein</fullName>
    </submittedName>
</protein>
<dbReference type="RefSeq" id="WP_013684381.1">
    <property type="nucleotide sequence ID" value="NC_015320.1"/>
</dbReference>
<dbReference type="GeneID" id="25395661"/>
<dbReference type="SUPFAM" id="SSF82784">
    <property type="entry name" value="OsmC-like"/>
    <property type="match status" value="1"/>
</dbReference>
<dbReference type="Gene3D" id="3.30.300.20">
    <property type="match status" value="1"/>
</dbReference>
<dbReference type="EMBL" id="CP002588">
    <property type="protein sequence ID" value="AEA47725.1"/>
    <property type="molecule type" value="Genomic_DNA"/>
</dbReference>
<dbReference type="PANTHER" id="PTHR34352">
    <property type="entry name" value="PROTEIN YHFA"/>
    <property type="match status" value="1"/>
</dbReference>
<dbReference type="InterPro" id="IPR015946">
    <property type="entry name" value="KH_dom-like_a/b"/>
</dbReference>
<dbReference type="InterPro" id="IPR003718">
    <property type="entry name" value="OsmC/Ohr_fam"/>
</dbReference>
<dbReference type="eggNOG" id="arCOG03686">
    <property type="taxonomic scope" value="Archaea"/>
</dbReference>
<accession>F2KQJ2</accession>
<dbReference type="InterPro" id="IPR036102">
    <property type="entry name" value="OsmC/Ohrsf"/>
</dbReference>
<evidence type="ECO:0000313" key="1">
    <source>
        <dbReference type="EMBL" id="AEA47725.1"/>
    </source>
</evidence>
<name>F2KQJ2_ARCVS</name>
<dbReference type="STRING" id="693661.Arcve_1726"/>
<dbReference type="Proteomes" id="UP000008136">
    <property type="component" value="Chromosome"/>
</dbReference>
<keyword evidence="2" id="KW-1185">Reference proteome</keyword>
<dbReference type="OrthoDB" id="84927at2157"/>
<sequence>MGKHACCASGGESEVTVKWIEKFQFVGTAREHSVVIDQKVDEGGDNTGFKPTELLLTSLGGCMGTTILTIAKLQGIEITELRLDVKVERLCGDVEWKFTVNVHIDGKLSQEDKEKLIKAAEETCKISSILRCACEVRSVF</sequence>
<proteinExistence type="predicted"/>